<dbReference type="InterPro" id="IPR018466">
    <property type="entry name" value="Kre9/Knh1-like_N"/>
</dbReference>
<name>A0A4Z1IN23_9HELO</name>
<evidence type="ECO:0000259" key="4">
    <source>
        <dbReference type="Pfam" id="PF10342"/>
    </source>
</evidence>
<dbReference type="OrthoDB" id="5420143at2759"/>
<proteinExistence type="predicted"/>
<protein>
    <recommendedName>
        <fullName evidence="4">Yeast cell wall synthesis Kre9/Knh1-like N-terminal domain-containing protein</fullName>
    </recommendedName>
</protein>
<dbReference type="InterPro" id="IPR052479">
    <property type="entry name" value="GPI-anchor_Adhesion_Reg"/>
</dbReference>
<feature type="compositionally biased region" description="Low complexity" evidence="2">
    <location>
        <begin position="237"/>
        <end position="248"/>
    </location>
</feature>
<dbReference type="STRING" id="278944.A0A4Z1IN23"/>
<evidence type="ECO:0000256" key="2">
    <source>
        <dbReference type="SAM" id="MobiDB-lite"/>
    </source>
</evidence>
<gene>
    <name evidence="5" type="ORF">BOTNAR_0109g00010</name>
</gene>
<reference evidence="5 6" key="1">
    <citation type="submission" date="2017-12" db="EMBL/GenBank/DDBJ databases">
        <title>Comparative genomics of Botrytis spp.</title>
        <authorList>
            <person name="Valero-Jimenez C.A."/>
            <person name="Tapia P."/>
            <person name="Veloso J."/>
            <person name="Silva-Moreno E."/>
            <person name="Staats M."/>
            <person name="Valdes J.H."/>
            <person name="Van Kan J.A.L."/>
        </authorList>
    </citation>
    <scope>NUCLEOTIDE SEQUENCE [LARGE SCALE GENOMIC DNA]</scope>
    <source>
        <strain evidence="5 6">MUCL2120</strain>
    </source>
</reference>
<dbReference type="PANTHER" id="PTHR35185:SF2">
    <property type="entry name" value="EXTRACELLULAR PROLINE-SERINE RICH PROTEIN (AFU_ORTHOLOGUE AFUA_8G07090)"/>
    <property type="match status" value="1"/>
</dbReference>
<accession>A0A4Z1IN23</accession>
<sequence length="298" mass="29630">MFSKIFSLTTLVAAASAYTVLTPALNSTVAKGKSTSVTWSSVDTDASQFSIYLVNFKDWPPTVISLAQNVPQSAKSVDVTIPCDVSSDYGWQLNFINGTNTYVIYAQSNAFSLTGSCVDPTTSSSVSVATTTAYATKNSTVTAFSTATTTAISKVIETVTFTNPIVWFVQPTSIGSMCAPPKTVTVYADGPAPTDCSSGSGPSGSSSGAHSSGSGADSGSSSGAGSSSGSGSGSGSPGTYSNSTTGTSKPSYSVLPSGTGSGPKSTSTATTPVFTGAATSVQAGSMLALIAGAAVLLL</sequence>
<feature type="compositionally biased region" description="Gly residues" evidence="2">
    <location>
        <begin position="226"/>
        <end position="236"/>
    </location>
</feature>
<dbReference type="AlphaFoldDB" id="A0A4Z1IN23"/>
<dbReference type="Pfam" id="PF10342">
    <property type="entry name" value="Kre9_KNH"/>
    <property type="match status" value="1"/>
</dbReference>
<keyword evidence="6" id="KW-1185">Reference proteome</keyword>
<organism evidence="5 6">
    <name type="scientific">Botryotinia narcissicola</name>
    <dbReference type="NCBI Taxonomy" id="278944"/>
    <lineage>
        <taxon>Eukaryota</taxon>
        <taxon>Fungi</taxon>
        <taxon>Dikarya</taxon>
        <taxon>Ascomycota</taxon>
        <taxon>Pezizomycotina</taxon>
        <taxon>Leotiomycetes</taxon>
        <taxon>Helotiales</taxon>
        <taxon>Sclerotiniaceae</taxon>
        <taxon>Botryotinia</taxon>
    </lineage>
</organism>
<feature type="domain" description="Yeast cell wall synthesis Kre9/Knh1-like N-terminal" evidence="4">
    <location>
        <begin position="22"/>
        <end position="113"/>
    </location>
</feature>
<dbReference type="Proteomes" id="UP000297452">
    <property type="component" value="Unassembled WGS sequence"/>
</dbReference>
<feature type="signal peptide" evidence="3">
    <location>
        <begin position="1"/>
        <end position="17"/>
    </location>
</feature>
<comment type="caution">
    <text evidence="5">The sequence shown here is derived from an EMBL/GenBank/DDBJ whole genome shotgun (WGS) entry which is preliminary data.</text>
</comment>
<feature type="compositionally biased region" description="Low complexity" evidence="2">
    <location>
        <begin position="197"/>
        <end position="225"/>
    </location>
</feature>
<dbReference type="PANTHER" id="PTHR35185">
    <property type="entry name" value="SERINE/THREONINE-RICH PROTEIN ADG2-RELATED"/>
    <property type="match status" value="1"/>
</dbReference>
<evidence type="ECO:0000256" key="1">
    <source>
        <dbReference type="ARBA" id="ARBA00022729"/>
    </source>
</evidence>
<dbReference type="EMBL" id="PQXJ01000109">
    <property type="protein sequence ID" value="TGO62725.1"/>
    <property type="molecule type" value="Genomic_DNA"/>
</dbReference>
<evidence type="ECO:0000256" key="3">
    <source>
        <dbReference type="SAM" id="SignalP"/>
    </source>
</evidence>
<evidence type="ECO:0000313" key="6">
    <source>
        <dbReference type="Proteomes" id="UP000297452"/>
    </source>
</evidence>
<evidence type="ECO:0000313" key="5">
    <source>
        <dbReference type="EMBL" id="TGO62725.1"/>
    </source>
</evidence>
<keyword evidence="1 3" id="KW-0732">Signal</keyword>
<feature type="compositionally biased region" description="Low complexity" evidence="2">
    <location>
        <begin position="256"/>
        <end position="269"/>
    </location>
</feature>
<feature type="chain" id="PRO_5021460815" description="Yeast cell wall synthesis Kre9/Knh1-like N-terminal domain-containing protein" evidence="3">
    <location>
        <begin position="18"/>
        <end position="298"/>
    </location>
</feature>
<feature type="region of interest" description="Disordered" evidence="2">
    <location>
        <begin position="193"/>
        <end position="269"/>
    </location>
</feature>